<accession>A0A915HQ59</accession>
<proteinExistence type="predicted"/>
<evidence type="ECO:0000313" key="1">
    <source>
        <dbReference type="Proteomes" id="UP000887565"/>
    </source>
</evidence>
<sequence length="101" mass="11254">SVILSLRTKTPDNVDNHLGVPVQTLGLATQIAARRDEATTTLRFSRSFREDCTARPKRKKLRVKIVIQLGVLWKVEISKSGASLAIMDIFTETSDSEDDLL</sequence>
<protein>
    <submittedName>
        <fullName evidence="2">Uncharacterized protein</fullName>
    </submittedName>
</protein>
<evidence type="ECO:0000313" key="2">
    <source>
        <dbReference type="WBParaSite" id="nRc.2.0.1.t03605-RA"/>
    </source>
</evidence>
<dbReference type="WBParaSite" id="nRc.2.0.1.t03605-RA">
    <property type="protein sequence ID" value="nRc.2.0.1.t03605-RA"/>
    <property type="gene ID" value="nRc.2.0.1.g03605"/>
</dbReference>
<name>A0A915HQ59_ROMCU</name>
<keyword evidence="1" id="KW-1185">Reference proteome</keyword>
<dbReference type="Proteomes" id="UP000887565">
    <property type="component" value="Unplaced"/>
</dbReference>
<dbReference type="AlphaFoldDB" id="A0A915HQ59"/>
<reference evidence="2" key="1">
    <citation type="submission" date="2022-11" db="UniProtKB">
        <authorList>
            <consortium name="WormBaseParasite"/>
        </authorList>
    </citation>
    <scope>IDENTIFICATION</scope>
</reference>
<organism evidence="1 2">
    <name type="scientific">Romanomermis culicivorax</name>
    <name type="common">Nematode worm</name>
    <dbReference type="NCBI Taxonomy" id="13658"/>
    <lineage>
        <taxon>Eukaryota</taxon>
        <taxon>Metazoa</taxon>
        <taxon>Ecdysozoa</taxon>
        <taxon>Nematoda</taxon>
        <taxon>Enoplea</taxon>
        <taxon>Dorylaimia</taxon>
        <taxon>Mermithida</taxon>
        <taxon>Mermithoidea</taxon>
        <taxon>Mermithidae</taxon>
        <taxon>Romanomermis</taxon>
    </lineage>
</organism>